<comment type="caution">
    <text evidence="1">The sequence shown here is derived from an EMBL/GenBank/DDBJ whole genome shotgun (WGS) entry which is preliminary data.</text>
</comment>
<name>A0A151B748_9CLOT</name>
<gene>
    <name evidence="1" type="ORF">CLTEP_01120</name>
</gene>
<dbReference type="PATRIC" id="fig|1121338.3.peg.114"/>
<dbReference type="RefSeq" id="WP_161938332.1">
    <property type="nucleotide sequence ID" value="NZ_LTBA01000001.1"/>
</dbReference>
<dbReference type="Proteomes" id="UP000075531">
    <property type="component" value="Unassembled WGS sequence"/>
</dbReference>
<evidence type="ECO:0000313" key="1">
    <source>
        <dbReference type="EMBL" id="KYH35719.1"/>
    </source>
</evidence>
<protein>
    <submittedName>
        <fullName evidence="1">Uncharacterized protein</fullName>
    </submittedName>
</protein>
<proteinExistence type="predicted"/>
<keyword evidence="2" id="KW-1185">Reference proteome</keyword>
<dbReference type="AlphaFoldDB" id="A0A151B748"/>
<dbReference type="EMBL" id="LTBA01000001">
    <property type="protein sequence ID" value="KYH35719.1"/>
    <property type="molecule type" value="Genomic_DNA"/>
</dbReference>
<reference evidence="1 2" key="1">
    <citation type="submission" date="2016-02" db="EMBL/GenBank/DDBJ databases">
        <title>Genome sequence of Clostridium tepidiprofundi DSM 19306.</title>
        <authorList>
            <person name="Poehlein A."/>
            <person name="Daniel R."/>
        </authorList>
    </citation>
    <scope>NUCLEOTIDE SEQUENCE [LARGE SCALE GENOMIC DNA]</scope>
    <source>
        <strain evidence="1 2">DSM 19306</strain>
    </source>
</reference>
<accession>A0A151B748</accession>
<sequence>MIKKVYKVEMILPFSSIYIEKTVTEIVSNILINKLETEYLIELLTKIKNGDIN</sequence>
<evidence type="ECO:0000313" key="2">
    <source>
        <dbReference type="Proteomes" id="UP000075531"/>
    </source>
</evidence>
<organism evidence="1 2">
    <name type="scientific">Clostridium tepidiprofundi DSM 19306</name>
    <dbReference type="NCBI Taxonomy" id="1121338"/>
    <lineage>
        <taxon>Bacteria</taxon>
        <taxon>Bacillati</taxon>
        <taxon>Bacillota</taxon>
        <taxon>Clostridia</taxon>
        <taxon>Eubacteriales</taxon>
        <taxon>Clostridiaceae</taxon>
        <taxon>Clostridium</taxon>
    </lineage>
</organism>